<reference evidence="1 2" key="1">
    <citation type="journal article" date="2016" name="Mol. Biol. Evol.">
        <title>Comparative Genomics of Early-Diverging Mushroom-Forming Fungi Provides Insights into the Origins of Lignocellulose Decay Capabilities.</title>
        <authorList>
            <person name="Nagy L.G."/>
            <person name="Riley R."/>
            <person name="Tritt A."/>
            <person name="Adam C."/>
            <person name="Daum C."/>
            <person name="Floudas D."/>
            <person name="Sun H."/>
            <person name="Yadav J.S."/>
            <person name="Pangilinan J."/>
            <person name="Larsson K.H."/>
            <person name="Matsuura K."/>
            <person name="Barry K."/>
            <person name="Labutti K."/>
            <person name="Kuo R."/>
            <person name="Ohm R.A."/>
            <person name="Bhattacharya S.S."/>
            <person name="Shirouzu T."/>
            <person name="Yoshinaga Y."/>
            <person name="Martin F.M."/>
            <person name="Grigoriev I.V."/>
            <person name="Hibbett D.S."/>
        </authorList>
    </citation>
    <scope>NUCLEOTIDE SEQUENCE [LARGE SCALE GENOMIC DNA]</scope>
    <source>
        <strain evidence="1 2">HHB9708</strain>
    </source>
</reference>
<dbReference type="Gene3D" id="3.80.10.10">
    <property type="entry name" value="Ribonuclease Inhibitor"/>
    <property type="match status" value="1"/>
</dbReference>
<gene>
    <name evidence="1" type="ORF">SISNIDRAFT_450282</name>
</gene>
<dbReference type="OrthoDB" id="2886770at2759"/>
<dbReference type="STRING" id="1314777.A0A164Z284"/>
<evidence type="ECO:0000313" key="1">
    <source>
        <dbReference type="EMBL" id="KZS97467.1"/>
    </source>
</evidence>
<proteinExistence type="predicted"/>
<protein>
    <recommendedName>
        <fullName evidence="3">F-box domain-containing protein</fullName>
    </recommendedName>
</protein>
<keyword evidence="2" id="KW-1185">Reference proteome</keyword>
<name>A0A164Z284_9AGAM</name>
<sequence length="626" mass="70948">MPPPTVLADADSLQQTLDSTEKGIDTFLKTVLKNADVSCEPWASRLVDIRRDAHQLARMKSRVTTAIHNIVTVENIQHIGDAEKLTAFRDAKAKELSEGEVLEKIIYSAGMEGVILRREMNRLLPVIQMPVELIGMIFEHYAADVRELLFWSDMGVLPETIRISQICSHWRIVALDNGSLWSHINFSWPQKVVSGLIERSRGSPLDFMVATDRVAPLTGGDMDSKMDSVELIIRHIHRLDGLNLLYVQPDSDSPGYGLRSSRLMELWDQKGPMLRHLSVKSKPATSPSLGTGLFRNFPNLRTMEIIGCVLPKLESYSLLPLLRKITIVSSPNVDPFISIHEFIGFLDHTPNLEEMTLRRLDFRQEHSTNHNANTRVELKRCKKLELFLPSSISPNFFLSSVIFSQLDAMILDGQPNAEDALFRRYSILPSYVRDMLSRCKTLMLHPRLGHVIVADYHMTEDIEDARHNPDYSLWGNIGSFQNESGMPPVLASVTSHLPLGTITTLSLDSIVDEVLSPDIWKAFLAFFPDVTRLEIHGTLKKYSLSFCKALGDPSILPMLTRLDIDVTSFNVKEVNRAFASRERIGDLRLDTLYIWDFEKADTMPRRPIYSKCATFCFTNSESIHEF</sequence>
<dbReference type="InterPro" id="IPR032675">
    <property type="entry name" value="LRR_dom_sf"/>
</dbReference>
<evidence type="ECO:0008006" key="3">
    <source>
        <dbReference type="Google" id="ProtNLM"/>
    </source>
</evidence>
<evidence type="ECO:0000313" key="2">
    <source>
        <dbReference type="Proteomes" id="UP000076722"/>
    </source>
</evidence>
<accession>A0A164Z284</accession>
<dbReference type="AlphaFoldDB" id="A0A164Z284"/>
<dbReference type="EMBL" id="KV419397">
    <property type="protein sequence ID" value="KZS97467.1"/>
    <property type="molecule type" value="Genomic_DNA"/>
</dbReference>
<dbReference type="Proteomes" id="UP000076722">
    <property type="component" value="Unassembled WGS sequence"/>
</dbReference>
<organism evidence="1 2">
    <name type="scientific">Sistotremastrum niveocremeum HHB9708</name>
    <dbReference type="NCBI Taxonomy" id="1314777"/>
    <lineage>
        <taxon>Eukaryota</taxon>
        <taxon>Fungi</taxon>
        <taxon>Dikarya</taxon>
        <taxon>Basidiomycota</taxon>
        <taxon>Agaricomycotina</taxon>
        <taxon>Agaricomycetes</taxon>
        <taxon>Sistotremastrales</taxon>
        <taxon>Sistotremastraceae</taxon>
        <taxon>Sertulicium</taxon>
        <taxon>Sertulicium niveocremeum</taxon>
    </lineage>
</organism>